<accession>A0A0L0GAW1</accession>
<dbReference type="Pfam" id="PF26292">
    <property type="entry name" value="PUA_elF2D"/>
    <property type="match status" value="1"/>
</dbReference>
<dbReference type="EMBL" id="KQ241666">
    <property type="protein sequence ID" value="KNC86142.1"/>
    <property type="molecule type" value="Genomic_DNA"/>
</dbReference>
<dbReference type="InterPro" id="IPR001950">
    <property type="entry name" value="SUI1"/>
</dbReference>
<proteinExistence type="predicted"/>
<dbReference type="SUPFAM" id="SSF88697">
    <property type="entry name" value="PUA domain-like"/>
    <property type="match status" value="1"/>
</dbReference>
<dbReference type="STRING" id="667725.A0A0L0GAW1"/>
<dbReference type="CDD" id="cd21156">
    <property type="entry name" value="PUA_eIF2d-like"/>
    <property type="match status" value="1"/>
</dbReference>
<dbReference type="eggNOG" id="KOG2522">
    <property type="taxonomic scope" value="Eukaryota"/>
</dbReference>
<feature type="domain" description="SUI1" evidence="3">
    <location>
        <begin position="494"/>
        <end position="568"/>
    </location>
</feature>
<dbReference type="SUPFAM" id="SSF55159">
    <property type="entry name" value="eIF1-like"/>
    <property type="match status" value="1"/>
</dbReference>
<dbReference type="CDD" id="cd11608">
    <property type="entry name" value="eIF2D_C"/>
    <property type="match status" value="1"/>
</dbReference>
<sequence length="589" mass="64230">MFRKPFHVKTNSAIKTSECRKLRANVLQAFPSVTTEQLDSVVPVKGEVRLAKLQTSADGIVLCYVVNSVPLFFSTKDGPLLPTVYALWLLPSCVPSLSTNSFVAKKILGGADLMLPGVAVPSDNVHCLPPLTVGEPVAVNDCITSAFGAFAVGKMLKSNRDIKFDGMNGKGVAILHYVTDYLWEFGPKTQPPSTIQREQTMWTSADGSSENEETSAHSDTDDTGAAVQTTADNSSQPTHGTTDSHAQTDEHTEDTHTATQTERNTHRDDAAPMSAEEALRYAFLTSWKTSAKSDNVLPVLVSAFYGSHMVPARMPGTDGLDIKGSKYKKIGKFLQDMEKEGIITLKEQSKGVSVITSVNRTHEALAHHRVIKGTVNKEVSDTATSGKRGTVTDVYRPSDTLRFLFDAKQETKHTYVTDRQMRQLIDQYADANGCVSKTNPRMLVCDPWLGKLTNQLEIARDEITKLAVQKCQKYHQVTAADGSTTIRKGAFKPIEIIIEKRMGTKMVTLIRNLKPFEIPLATFVKEISNVMASSATVQPSPSAAGGEQEILVQGNASTQAVKLLSENYGVDKKHVSIVNKSGAKGKKKK</sequence>
<dbReference type="PROSITE" id="PS50890">
    <property type="entry name" value="PUA"/>
    <property type="match status" value="1"/>
</dbReference>
<dbReference type="InterPro" id="IPR036885">
    <property type="entry name" value="SWIB_MDM2_dom_sf"/>
</dbReference>
<dbReference type="PROSITE" id="PS50296">
    <property type="entry name" value="SUI1"/>
    <property type="match status" value="1"/>
</dbReference>
<gene>
    <name evidence="4" type="ORF">SARC_01711</name>
</gene>
<dbReference type="InterPro" id="IPR039759">
    <property type="entry name" value="eIF2D_SUI1"/>
</dbReference>
<dbReference type="InterPro" id="IPR015947">
    <property type="entry name" value="PUA-like_sf"/>
</dbReference>
<feature type="compositionally biased region" description="Polar residues" evidence="2">
    <location>
        <begin position="191"/>
        <end position="208"/>
    </location>
</feature>
<evidence type="ECO:0000256" key="2">
    <source>
        <dbReference type="SAM" id="MobiDB-lite"/>
    </source>
</evidence>
<evidence type="ECO:0000313" key="4">
    <source>
        <dbReference type="EMBL" id="KNC86142.1"/>
    </source>
</evidence>
<dbReference type="PANTHER" id="PTHR12217:SF4">
    <property type="entry name" value="EUKARYOTIC TRANSLATION INITIATION FACTOR 2D"/>
    <property type="match status" value="1"/>
</dbReference>
<dbReference type="RefSeq" id="XP_014160044.1">
    <property type="nucleotide sequence ID" value="XM_014304569.1"/>
</dbReference>
<dbReference type="Pfam" id="PF25304">
    <property type="entry name" value="WHD_eIF2D"/>
    <property type="match status" value="1"/>
</dbReference>
<dbReference type="OrthoDB" id="199771at2759"/>
<dbReference type="InterPro" id="IPR057429">
    <property type="entry name" value="WH_eIF2D"/>
</dbReference>
<dbReference type="Gene3D" id="3.10.400.20">
    <property type="match status" value="1"/>
</dbReference>
<dbReference type="AlphaFoldDB" id="A0A0L0GAW1"/>
<dbReference type="CDD" id="cd11610">
    <property type="entry name" value="eIF2D_N"/>
    <property type="match status" value="1"/>
</dbReference>
<dbReference type="InterPro" id="IPR039757">
    <property type="entry name" value="EIF2D"/>
</dbReference>
<dbReference type="PANTHER" id="PTHR12217">
    <property type="entry name" value="EUKARYOTIC TRANSLATION INITIATION FACTOR 2D"/>
    <property type="match status" value="1"/>
</dbReference>
<dbReference type="Pfam" id="PF17832">
    <property type="entry name" value="Pre-PUA"/>
    <property type="match status" value="1"/>
</dbReference>
<feature type="region of interest" description="Disordered" evidence="2">
    <location>
        <begin position="190"/>
        <end position="271"/>
    </location>
</feature>
<evidence type="ECO:0000313" key="5">
    <source>
        <dbReference type="Proteomes" id="UP000054560"/>
    </source>
</evidence>
<dbReference type="GeneID" id="25902215"/>
<keyword evidence="1" id="KW-0963">Cytoplasm</keyword>
<organism evidence="4 5">
    <name type="scientific">Sphaeroforma arctica JP610</name>
    <dbReference type="NCBI Taxonomy" id="667725"/>
    <lineage>
        <taxon>Eukaryota</taxon>
        <taxon>Ichthyosporea</taxon>
        <taxon>Ichthyophonida</taxon>
        <taxon>Sphaeroforma</taxon>
    </lineage>
</organism>
<dbReference type="InterPro" id="IPR048248">
    <property type="entry name" value="PUA_eIF2d-like"/>
</dbReference>
<evidence type="ECO:0000259" key="3">
    <source>
        <dbReference type="PROSITE" id="PS50296"/>
    </source>
</evidence>
<protein>
    <recommendedName>
        <fullName evidence="3">SUI1 domain-containing protein</fullName>
    </recommendedName>
</protein>
<dbReference type="InterPro" id="IPR036877">
    <property type="entry name" value="SUI1_dom_sf"/>
</dbReference>
<dbReference type="InterPro" id="IPR048247">
    <property type="entry name" value="eIF2D_N"/>
</dbReference>
<dbReference type="Pfam" id="PF01253">
    <property type="entry name" value="SUI1"/>
    <property type="match status" value="1"/>
</dbReference>
<name>A0A0L0GAW1_9EUKA</name>
<dbReference type="GO" id="GO:0001731">
    <property type="term" value="P:formation of translation preinitiation complex"/>
    <property type="evidence" value="ECO:0007669"/>
    <property type="project" value="InterPro"/>
</dbReference>
<feature type="compositionally biased region" description="Polar residues" evidence="2">
    <location>
        <begin position="226"/>
        <end position="244"/>
    </location>
</feature>
<dbReference type="SUPFAM" id="SSF47592">
    <property type="entry name" value="SWIB/MDM2 domain"/>
    <property type="match status" value="1"/>
</dbReference>
<dbReference type="Proteomes" id="UP000054560">
    <property type="component" value="Unassembled WGS sequence"/>
</dbReference>
<feature type="compositionally biased region" description="Basic and acidic residues" evidence="2">
    <location>
        <begin position="246"/>
        <end position="256"/>
    </location>
</feature>
<dbReference type="InterPro" id="IPR041366">
    <property type="entry name" value="Pre-PUA"/>
</dbReference>
<dbReference type="Gene3D" id="3.30.780.10">
    <property type="entry name" value="SUI1-like domain"/>
    <property type="match status" value="1"/>
</dbReference>
<dbReference type="GO" id="GO:0003743">
    <property type="term" value="F:translation initiation factor activity"/>
    <property type="evidence" value="ECO:0007669"/>
    <property type="project" value="InterPro"/>
</dbReference>
<reference evidence="4 5" key="1">
    <citation type="submission" date="2011-02" db="EMBL/GenBank/DDBJ databases">
        <title>The Genome Sequence of Sphaeroforma arctica JP610.</title>
        <authorList>
            <consortium name="The Broad Institute Genome Sequencing Platform"/>
            <person name="Russ C."/>
            <person name="Cuomo C."/>
            <person name="Young S.K."/>
            <person name="Zeng Q."/>
            <person name="Gargeya S."/>
            <person name="Alvarado L."/>
            <person name="Berlin A."/>
            <person name="Chapman S.B."/>
            <person name="Chen Z."/>
            <person name="Freedman E."/>
            <person name="Gellesch M."/>
            <person name="Goldberg J."/>
            <person name="Griggs A."/>
            <person name="Gujja S."/>
            <person name="Heilman E."/>
            <person name="Heiman D."/>
            <person name="Howarth C."/>
            <person name="Mehta T."/>
            <person name="Neiman D."/>
            <person name="Pearson M."/>
            <person name="Roberts A."/>
            <person name="Saif S."/>
            <person name="Shea T."/>
            <person name="Shenoy N."/>
            <person name="Sisk P."/>
            <person name="Stolte C."/>
            <person name="Sykes S."/>
            <person name="White J."/>
            <person name="Yandava C."/>
            <person name="Burger G."/>
            <person name="Gray M.W."/>
            <person name="Holland P.W.H."/>
            <person name="King N."/>
            <person name="Lang F.B.F."/>
            <person name="Roger A.J."/>
            <person name="Ruiz-Trillo I."/>
            <person name="Haas B."/>
            <person name="Nusbaum C."/>
            <person name="Birren B."/>
        </authorList>
    </citation>
    <scope>NUCLEOTIDE SEQUENCE [LARGE SCALE GENOMIC DNA]</scope>
    <source>
        <strain evidence="4 5">JP610</strain>
    </source>
</reference>
<keyword evidence="5" id="KW-1185">Reference proteome</keyword>
<evidence type="ECO:0000256" key="1">
    <source>
        <dbReference type="ARBA" id="ARBA00022490"/>
    </source>
</evidence>